<feature type="transmembrane region" description="Helical" evidence="9">
    <location>
        <begin position="261"/>
        <end position="289"/>
    </location>
</feature>
<feature type="transmembrane region" description="Helical" evidence="9">
    <location>
        <begin position="322"/>
        <end position="344"/>
    </location>
</feature>
<evidence type="ECO:0000256" key="8">
    <source>
        <dbReference type="ARBA" id="ARBA00037998"/>
    </source>
</evidence>
<dbReference type="InterPro" id="IPR001851">
    <property type="entry name" value="ABC_transp_permease"/>
</dbReference>
<dbReference type="InterPro" id="IPR011989">
    <property type="entry name" value="ARM-like"/>
</dbReference>
<keyword evidence="11" id="KW-1185">Reference proteome</keyword>
<keyword evidence="6 9" id="KW-1133">Transmembrane helix</keyword>
<feature type="transmembrane region" description="Helical" evidence="9">
    <location>
        <begin position="12"/>
        <end position="32"/>
    </location>
</feature>
<dbReference type="Pfam" id="PF02653">
    <property type="entry name" value="BPD_transp_2"/>
    <property type="match status" value="1"/>
</dbReference>
<keyword evidence="4 9" id="KW-0812">Transmembrane</keyword>
<evidence type="ECO:0000313" key="11">
    <source>
        <dbReference type="Proteomes" id="UP001595556"/>
    </source>
</evidence>
<gene>
    <name evidence="10" type="primary">urtB</name>
    <name evidence="10" type="ORF">ACFOEN_09175</name>
</gene>
<dbReference type="InterPro" id="IPR017779">
    <property type="entry name" value="ABC_UrtB_bac"/>
</dbReference>
<protein>
    <submittedName>
        <fullName evidence="10">Urea ABC transporter permease subunit UrtB</fullName>
    </submittedName>
</protein>
<keyword evidence="5" id="KW-0029">Amino-acid transport</keyword>
<accession>A0ABV7H2H1</accession>
<keyword evidence="3" id="KW-1003">Cell membrane</keyword>
<dbReference type="PANTHER" id="PTHR11795:SF447">
    <property type="entry name" value="ABC TRANSPORTER PERMEASE PROTEIN"/>
    <property type="match status" value="1"/>
</dbReference>
<reference evidence="11" key="1">
    <citation type="journal article" date="2019" name="Int. J. Syst. Evol. Microbiol.">
        <title>The Global Catalogue of Microorganisms (GCM) 10K type strain sequencing project: providing services to taxonomists for standard genome sequencing and annotation.</title>
        <authorList>
            <consortium name="The Broad Institute Genomics Platform"/>
            <consortium name="The Broad Institute Genome Sequencing Center for Infectious Disease"/>
            <person name="Wu L."/>
            <person name="Ma J."/>
        </authorList>
    </citation>
    <scope>NUCLEOTIDE SEQUENCE [LARGE SCALE GENOMIC DNA]</scope>
    <source>
        <strain evidence="11">KCTC 52168</strain>
    </source>
</reference>
<evidence type="ECO:0000256" key="2">
    <source>
        <dbReference type="ARBA" id="ARBA00022448"/>
    </source>
</evidence>
<keyword evidence="7 9" id="KW-0472">Membrane</keyword>
<dbReference type="Proteomes" id="UP001595556">
    <property type="component" value="Unassembled WGS sequence"/>
</dbReference>
<evidence type="ECO:0000256" key="4">
    <source>
        <dbReference type="ARBA" id="ARBA00022692"/>
    </source>
</evidence>
<comment type="caution">
    <text evidence="10">The sequence shown here is derived from an EMBL/GenBank/DDBJ whole genome shotgun (WGS) entry which is preliminary data.</text>
</comment>
<dbReference type="CDD" id="cd06582">
    <property type="entry name" value="TM_PBP1_LivH_like"/>
    <property type="match status" value="1"/>
</dbReference>
<dbReference type="InterPro" id="IPR052157">
    <property type="entry name" value="BCAA_transport_permease"/>
</dbReference>
<dbReference type="RefSeq" id="WP_377303214.1">
    <property type="nucleotide sequence ID" value="NZ_CP180191.1"/>
</dbReference>
<dbReference type="EMBL" id="JBHRTI010000004">
    <property type="protein sequence ID" value="MFC3147812.1"/>
    <property type="molecule type" value="Genomic_DNA"/>
</dbReference>
<evidence type="ECO:0000313" key="10">
    <source>
        <dbReference type="EMBL" id="MFC3147812.1"/>
    </source>
</evidence>
<feature type="transmembrane region" description="Helical" evidence="9">
    <location>
        <begin position="522"/>
        <end position="541"/>
    </location>
</feature>
<feature type="transmembrane region" description="Helical" evidence="9">
    <location>
        <begin position="491"/>
        <end position="516"/>
    </location>
</feature>
<dbReference type="PANTHER" id="PTHR11795">
    <property type="entry name" value="BRANCHED-CHAIN AMINO ACID TRANSPORT SYSTEM PERMEASE PROTEIN LIVH"/>
    <property type="match status" value="1"/>
</dbReference>
<organism evidence="10 11">
    <name type="scientific">Piscinibacterium candidicorallinum</name>
    <dbReference type="NCBI Taxonomy" id="1793872"/>
    <lineage>
        <taxon>Bacteria</taxon>
        <taxon>Pseudomonadati</taxon>
        <taxon>Pseudomonadota</taxon>
        <taxon>Betaproteobacteria</taxon>
        <taxon>Burkholderiales</taxon>
        <taxon>Piscinibacterium</taxon>
    </lineage>
</organism>
<evidence type="ECO:0000256" key="3">
    <source>
        <dbReference type="ARBA" id="ARBA00022475"/>
    </source>
</evidence>
<proteinExistence type="inferred from homology"/>
<evidence type="ECO:0000256" key="5">
    <source>
        <dbReference type="ARBA" id="ARBA00022970"/>
    </source>
</evidence>
<sequence>MSPTPPRVDGWLLLRAALLSLIGLLVFVPFLVMAQSATPVSSPAAPLALPAPVIAQLTSDDSDLRVQGIRALAQLPEPLARPVLTALESGQLRVAGTRLLLDDGSQVLDLATGAKTPLPDDAGEITVNNRLRRELGTALALLDLASADTTTRRSAAAKVLADAEIESLPLIERALAAERDPEIRETLQMGRAELMLKSPDATQRREAVELLAASSRPEIRAALAAMLESPGGTPNEPDSAVRAAAQTSLASIERRIALGNAVATLFTGVSLGSVLLLVALGLAITYGLIGVINMAHGELMMIGAYATYVVQVQVRQWAPEYFAWYPVLALPVAFLSAALVGVLLERTVIRFLYGRPLETLLATWGISLILIQAMRTIFGAQNVGLENPAWLSGGFALLPGIVLPYNRIAIILFAVLVLVSTWLILTRTRLGLFIRSVTQNRPMASCCGVPTARVDMMAFGLGSGIAGLGGVALSQIGNVGPDLGQTYIIDAFMVVVLGGVGQLAGAVSAAMGLGLLSKLLEGQIGAVLAKIVILVGIILFIQRRPQGLFALRGRFVDS</sequence>
<evidence type="ECO:0000256" key="1">
    <source>
        <dbReference type="ARBA" id="ARBA00004651"/>
    </source>
</evidence>
<dbReference type="Gene3D" id="1.25.10.10">
    <property type="entry name" value="Leucine-rich Repeat Variant"/>
    <property type="match status" value="1"/>
</dbReference>
<evidence type="ECO:0000256" key="6">
    <source>
        <dbReference type="ARBA" id="ARBA00022989"/>
    </source>
</evidence>
<name>A0ABV7H2H1_9BURK</name>
<evidence type="ECO:0000256" key="9">
    <source>
        <dbReference type="SAM" id="Phobius"/>
    </source>
</evidence>
<evidence type="ECO:0000256" key="7">
    <source>
        <dbReference type="ARBA" id="ARBA00023136"/>
    </source>
</evidence>
<comment type="similarity">
    <text evidence="8">Belongs to the binding-protein-dependent transport system permease family. LivHM subfamily.</text>
</comment>
<keyword evidence="2" id="KW-0813">Transport</keyword>
<feature type="transmembrane region" description="Helical" evidence="9">
    <location>
        <begin position="356"/>
        <end position="378"/>
    </location>
</feature>
<comment type="subcellular location">
    <subcellularLocation>
        <location evidence="1">Cell membrane</location>
        <topology evidence="1">Multi-pass membrane protein</topology>
    </subcellularLocation>
</comment>
<dbReference type="NCBIfam" id="TIGR03409">
    <property type="entry name" value="urea_trans_UrtB"/>
    <property type="match status" value="1"/>
</dbReference>
<feature type="transmembrane region" description="Helical" evidence="9">
    <location>
        <begin position="405"/>
        <end position="425"/>
    </location>
</feature>